<feature type="compositionally biased region" description="Polar residues" evidence="1">
    <location>
        <begin position="21"/>
        <end position="32"/>
    </location>
</feature>
<feature type="region of interest" description="Disordered" evidence="1">
    <location>
        <begin position="1"/>
        <end position="54"/>
    </location>
</feature>
<keyword evidence="3" id="KW-1185">Reference proteome</keyword>
<dbReference type="Proteomes" id="UP000249723">
    <property type="component" value="Unassembled WGS sequence"/>
</dbReference>
<dbReference type="EMBL" id="FMWP01000088">
    <property type="protein sequence ID" value="SCZ96476.1"/>
    <property type="molecule type" value="Genomic_DNA"/>
</dbReference>
<accession>A0A2X0N9M5</accession>
<protein>
    <submittedName>
        <fullName evidence="2">BZ3500_MvSof-1268-A1-R1_Chr8-2g10218 protein</fullName>
    </submittedName>
</protein>
<dbReference type="AlphaFoldDB" id="A0A2X0N9M5"/>
<feature type="region of interest" description="Disordered" evidence="1">
    <location>
        <begin position="101"/>
        <end position="135"/>
    </location>
</feature>
<evidence type="ECO:0000313" key="3">
    <source>
        <dbReference type="Proteomes" id="UP000249723"/>
    </source>
</evidence>
<sequence length="162" mass="17663">MSRGQKRPRTRSDVTAIGTRTGMTSSWESPLSQAPKRPRVRCKRDDDEGEEDVRGGLAVRGLPTTNKFVLISTDLRHSAMIDDPLRIVLGAFMAGMFARSAGEDAGSGSMSSEEKAKLGGRRSQADRSGLGPVRSELSRCDARWHTDGHAPHVYSAIDHDSR</sequence>
<name>A0A2X0N9M5_9BASI</name>
<evidence type="ECO:0000313" key="2">
    <source>
        <dbReference type="EMBL" id="SCZ96476.1"/>
    </source>
</evidence>
<proteinExistence type="predicted"/>
<organism evidence="2 3">
    <name type="scientific">Microbotryum saponariae</name>
    <dbReference type="NCBI Taxonomy" id="289078"/>
    <lineage>
        <taxon>Eukaryota</taxon>
        <taxon>Fungi</taxon>
        <taxon>Dikarya</taxon>
        <taxon>Basidiomycota</taxon>
        <taxon>Pucciniomycotina</taxon>
        <taxon>Microbotryomycetes</taxon>
        <taxon>Microbotryales</taxon>
        <taxon>Microbotryaceae</taxon>
        <taxon>Microbotryum</taxon>
    </lineage>
</organism>
<reference evidence="3" key="1">
    <citation type="submission" date="2016-10" db="EMBL/GenBank/DDBJ databases">
        <authorList>
            <person name="Jeantristanb JTB J.-T."/>
            <person name="Ricardo R."/>
        </authorList>
    </citation>
    <scope>NUCLEOTIDE SEQUENCE [LARGE SCALE GENOMIC DNA]</scope>
</reference>
<gene>
    <name evidence="2" type="ORF">BZ3500_MVSOF-1268-A1-R1_CHR8-2G10218</name>
</gene>
<evidence type="ECO:0000256" key="1">
    <source>
        <dbReference type="SAM" id="MobiDB-lite"/>
    </source>
</evidence>